<keyword evidence="2" id="KW-1185">Reference proteome</keyword>
<name>A0A7D5BY75_9CAUD</name>
<organism evidence="1 2">
    <name type="scientific">Stenotrophomonas phage vB_SmaS-AXL_3</name>
    <dbReference type="NCBI Taxonomy" id="2740427"/>
    <lineage>
        <taxon>Viruses</taxon>
        <taxon>Duplodnaviria</taxon>
        <taxon>Heunggongvirae</taxon>
        <taxon>Uroviricota</taxon>
        <taxon>Caudoviricetes</taxon>
        <taxon>Axeltriavirus</taxon>
        <taxon>Axeltriavirus AXL3</taxon>
    </lineage>
</organism>
<evidence type="ECO:0000313" key="2">
    <source>
        <dbReference type="Proteomes" id="UP000509379"/>
    </source>
</evidence>
<proteinExistence type="predicted"/>
<dbReference type="Pfam" id="PF23812">
    <property type="entry name" value="Phage_TAC_18"/>
    <property type="match status" value="1"/>
</dbReference>
<dbReference type="EMBL" id="MT536174">
    <property type="protein sequence ID" value="QKW95604.1"/>
    <property type="molecule type" value="Genomic_DNA"/>
</dbReference>
<evidence type="ECO:0000313" key="1">
    <source>
        <dbReference type="EMBL" id="QKW95604.1"/>
    </source>
</evidence>
<reference evidence="1" key="1">
    <citation type="submission" date="2020-05" db="EMBL/GenBank/DDBJ databases">
        <title>Isolation and characterization of the novel bacteriophage AXL3 against Stenotrophomonas maltophilia.</title>
        <authorList>
            <person name="McCutcheon J.G."/>
            <person name="Lin A."/>
            <person name="Dennis J."/>
        </authorList>
    </citation>
    <scope>NUCLEOTIDE SEQUENCE [LARGE SCALE GENOMIC DNA]</scope>
</reference>
<dbReference type="Proteomes" id="UP000509379">
    <property type="component" value="Segment"/>
</dbReference>
<gene>
    <name evidence="1" type="ORF">AXL3_14</name>
</gene>
<sequence>MEQGPTEKDIIERCIRERRPFPDAIQNAPDLNLGSELFYIAFMDLSSSRSAGHAIPGPIPWHAIQLYCDAHDIEGEQREDVFYHVQHLDKSYLDWSAKKHKKDLAAANPPKPPKGAKKP</sequence>
<accession>A0A7D5BY75</accession>
<protein>
    <recommendedName>
        <fullName evidence="3">Tail chaperonin</fullName>
    </recommendedName>
</protein>
<evidence type="ECO:0008006" key="3">
    <source>
        <dbReference type="Google" id="ProtNLM"/>
    </source>
</evidence>
<dbReference type="InterPro" id="IPR056919">
    <property type="entry name" value="Phage_TAC_18"/>
</dbReference>